<protein>
    <submittedName>
        <fullName evidence="2">Uncharacterized protein</fullName>
    </submittedName>
</protein>
<reference evidence="2 3" key="1">
    <citation type="submission" date="2019-03" db="EMBL/GenBank/DDBJ databases">
        <title>Subsurface microbial communities from deep shales in Ohio and West Virginia, USA.</title>
        <authorList>
            <person name="Wrighton K."/>
        </authorList>
    </citation>
    <scope>NUCLEOTIDE SEQUENCE [LARGE SCALE GENOMIC DNA]</scope>
    <source>
        <strain evidence="2 3">MSL 6dP</strain>
    </source>
</reference>
<gene>
    <name evidence="2" type="ORF">C7959_108103</name>
</gene>
<dbReference type="EMBL" id="SOEG01000008">
    <property type="protein sequence ID" value="TDX52181.1"/>
    <property type="molecule type" value="Genomic_DNA"/>
</dbReference>
<accession>A0A4R8GZI7</accession>
<feature type="chain" id="PRO_5039694962" evidence="1">
    <location>
        <begin position="19"/>
        <end position="96"/>
    </location>
</feature>
<feature type="signal peptide" evidence="1">
    <location>
        <begin position="1"/>
        <end position="18"/>
    </location>
</feature>
<keyword evidence="1" id="KW-0732">Signal</keyword>
<keyword evidence="3" id="KW-1185">Reference proteome</keyword>
<comment type="caution">
    <text evidence="2">The sequence shown here is derived from an EMBL/GenBank/DDBJ whole genome shotgun (WGS) entry which is preliminary data.</text>
</comment>
<evidence type="ECO:0000256" key="1">
    <source>
        <dbReference type="SAM" id="SignalP"/>
    </source>
</evidence>
<evidence type="ECO:0000313" key="3">
    <source>
        <dbReference type="Proteomes" id="UP000295832"/>
    </source>
</evidence>
<dbReference type="AlphaFoldDB" id="A0A4R8GZI7"/>
<proteinExistence type="predicted"/>
<organism evidence="2 3">
    <name type="scientific">Orenia marismortui</name>
    <dbReference type="NCBI Taxonomy" id="46469"/>
    <lineage>
        <taxon>Bacteria</taxon>
        <taxon>Bacillati</taxon>
        <taxon>Bacillota</taxon>
        <taxon>Clostridia</taxon>
        <taxon>Halanaerobiales</taxon>
        <taxon>Halobacteroidaceae</taxon>
        <taxon>Orenia</taxon>
    </lineage>
</organism>
<dbReference type="PROSITE" id="PS51257">
    <property type="entry name" value="PROKAR_LIPOPROTEIN"/>
    <property type="match status" value="1"/>
</dbReference>
<dbReference type="RefSeq" id="WP_134116106.1">
    <property type="nucleotide sequence ID" value="NZ_SOEG01000008.1"/>
</dbReference>
<evidence type="ECO:0000313" key="2">
    <source>
        <dbReference type="EMBL" id="TDX52181.1"/>
    </source>
</evidence>
<dbReference type="Proteomes" id="UP000295832">
    <property type="component" value="Unassembled WGS sequence"/>
</dbReference>
<sequence length="96" mass="10925">MNKLIIICLLIISMFTFIGCSDDLDNGWKYDPSELFVGMPKSMVQETWGTPTSTYSSGNYTVWGYTHNGGKGYESYTLTFDSYGLLDDWSVYRSEN</sequence>
<name>A0A4R8GZI7_9FIRM</name>